<gene>
    <name evidence="2" type="ORF">UFOVP761_31</name>
</gene>
<keyword evidence="1" id="KW-0812">Transmembrane</keyword>
<organism evidence="2">
    <name type="scientific">uncultured Caudovirales phage</name>
    <dbReference type="NCBI Taxonomy" id="2100421"/>
    <lineage>
        <taxon>Viruses</taxon>
        <taxon>Duplodnaviria</taxon>
        <taxon>Heunggongvirae</taxon>
        <taxon>Uroviricota</taxon>
        <taxon>Caudoviricetes</taxon>
        <taxon>Peduoviridae</taxon>
        <taxon>Maltschvirus</taxon>
        <taxon>Maltschvirus maltsch</taxon>
    </lineage>
</organism>
<accession>A0A6J5NX51</accession>
<reference evidence="2" key="1">
    <citation type="submission" date="2020-04" db="EMBL/GenBank/DDBJ databases">
        <authorList>
            <person name="Chiriac C."/>
            <person name="Salcher M."/>
            <person name="Ghai R."/>
            <person name="Kavagutti S V."/>
        </authorList>
    </citation>
    <scope>NUCLEOTIDE SEQUENCE</scope>
</reference>
<sequence length="77" mass="9147">MEDLSLLETFLTVGIMVSGWFLRTLWDNHKELDKRVNDNHMDTAEKFVRKDDYRVDITEIKGMLDKIFNQLNTKADK</sequence>
<evidence type="ECO:0000313" key="2">
    <source>
        <dbReference type="EMBL" id="CAB4161675.1"/>
    </source>
</evidence>
<feature type="transmembrane region" description="Helical" evidence="1">
    <location>
        <begin position="6"/>
        <end position="26"/>
    </location>
</feature>
<keyword evidence="1" id="KW-1133">Transmembrane helix</keyword>
<keyword evidence="1" id="KW-0472">Membrane</keyword>
<proteinExistence type="predicted"/>
<evidence type="ECO:0000256" key="1">
    <source>
        <dbReference type="SAM" id="Phobius"/>
    </source>
</evidence>
<protein>
    <submittedName>
        <fullName evidence="2">Uncharacterized protein</fullName>
    </submittedName>
</protein>
<name>A0A6J5NX51_9CAUD</name>
<dbReference type="EMBL" id="LR796718">
    <property type="protein sequence ID" value="CAB4161675.1"/>
    <property type="molecule type" value="Genomic_DNA"/>
</dbReference>